<feature type="domain" description="Gamma-butyrobetaine hydroxylase-like N-terminal" evidence="3">
    <location>
        <begin position="6"/>
        <end position="92"/>
    </location>
</feature>
<accession>A0A2H5Y6S3</accession>
<dbReference type="InterPro" id="IPR010376">
    <property type="entry name" value="GBBH-like_N"/>
</dbReference>
<gene>
    <name evidence="4" type="ORF">HRbin22_01378</name>
</gene>
<evidence type="ECO:0000313" key="4">
    <source>
        <dbReference type="EMBL" id="GBD09131.1"/>
    </source>
</evidence>
<evidence type="ECO:0000256" key="2">
    <source>
        <dbReference type="ARBA" id="ARBA00023004"/>
    </source>
</evidence>
<proteinExistence type="predicted"/>
<evidence type="ECO:0000256" key="1">
    <source>
        <dbReference type="ARBA" id="ARBA00022723"/>
    </source>
</evidence>
<dbReference type="PANTHER" id="PTHR35303">
    <property type="entry name" value="OS02G0197800 PROTEIN"/>
    <property type="match status" value="1"/>
</dbReference>
<protein>
    <recommendedName>
        <fullName evidence="3">Gamma-butyrobetaine hydroxylase-like N-terminal domain-containing protein</fullName>
    </recommendedName>
</protein>
<dbReference type="InterPro" id="IPR038492">
    <property type="entry name" value="GBBH-like_N_sf"/>
</dbReference>
<organism evidence="4 5">
    <name type="scientific">Candidatus Thermoflexus japonica</name>
    <dbReference type="NCBI Taxonomy" id="2035417"/>
    <lineage>
        <taxon>Bacteria</taxon>
        <taxon>Bacillati</taxon>
        <taxon>Chloroflexota</taxon>
        <taxon>Thermoflexia</taxon>
        <taxon>Thermoflexales</taxon>
        <taxon>Thermoflexaceae</taxon>
        <taxon>Thermoflexus</taxon>
    </lineage>
</organism>
<reference evidence="5" key="1">
    <citation type="submission" date="2017-09" db="EMBL/GenBank/DDBJ databases">
        <title>Metaegenomics of thermophilic ammonia-oxidizing enrichment culture.</title>
        <authorList>
            <person name="Kato S."/>
            <person name="Suzuki K."/>
        </authorList>
    </citation>
    <scope>NUCLEOTIDE SEQUENCE [LARGE SCALE GENOMIC DNA]</scope>
</reference>
<evidence type="ECO:0000313" key="5">
    <source>
        <dbReference type="Proteomes" id="UP000236642"/>
    </source>
</evidence>
<dbReference type="AlphaFoldDB" id="A0A2H5Y6S3"/>
<name>A0A2H5Y6S3_9CHLR</name>
<keyword evidence="1" id="KW-0479">Metal-binding</keyword>
<evidence type="ECO:0000259" key="3">
    <source>
        <dbReference type="Pfam" id="PF06155"/>
    </source>
</evidence>
<comment type="caution">
    <text evidence="4">The sequence shown here is derived from an EMBL/GenBank/DDBJ whole genome shotgun (WGS) entry which is preliminary data.</text>
</comment>
<dbReference type="Proteomes" id="UP000236642">
    <property type="component" value="Unassembled WGS sequence"/>
</dbReference>
<sequence>MPARVRMDPETRTVIVEWPDGFRRTFSWSRLRAACPCALCRAEAQHAREDPLFLRPQPDDTLVDFAYVGNYAVRFFWGDGHSSGLYTWRYLRDLDSE</sequence>
<dbReference type="GO" id="GO:0046872">
    <property type="term" value="F:metal ion binding"/>
    <property type="evidence" value="ECO:0007669"/>
    <property type="project" value="UniProtKB-KW"/>
</dbReference>
<dbReference type="Pfam" id="PF06155">
    <property type="entry name" value="GBBH-like_N"/>
    <property type="match status" value="1"/>
</dbReference>
<dbReference type="EMBL" id="BEHY01000028">
    <property type="protein sequence ID" value="GBD09131.1"/>
    <property type="molecule type" value="Genomic_DNA"/>
</dbReference>
<dbReference type="Gene3D" id="3.30.2020.30">
    <property type="match status" value="1"/>
</dbReference>
<keyword evidence="2" id="KW-0408">Iron</keyword>